<dbReference type="Pfam" id="PF06839">
    <property type="entry name" value="Zn_ribbon_GRF"/>
    <property type="match status" value="1"/>
</dbReference>
<evidence type="ECO:0000313" key="8">
    <source>
        <dbReference type="EMBL" id="KAJ1700356.1"/>
    </source>
</evidence>
<evidence type="ECO:0000256" key="3">
    <source>
        <dbReference type="ARBA" id="ARBA00022833"/>
    </source>
</evidence>
<accession>A0A9Q0CUH1</accession>
<evidence type="ECO:0000313" key="9">
    <source>
        <dbReference type="Proteomes" id="UP001151287"/>
    </source>
</evidence>
<dbReference type="AlphaFoldDB" id="A0A9Q0CUH1"/>
<evidence type="ECO:0000256" key="6">
    <source>
        <dbReference type="SAM" id="Phobius"/>
    </source>
</evidence>
<keyword evidence="3" id="KW-0862">Zinc</keyword>
<comment type="caution">
    <text evidence="8">The sequence shown here is derived from an EMBL/GenBank/DDBJ whole genome shotgun (WGS) entry which is preliminary data.</text>
</comment>
<dbReference type="EMBL" id="JAMQYH010000001">
    <property type="protein sequence ID" value="KAJ1700356.1"/>
    <property type="molecule type" value="Genomic_DNA"/>
</dbReference>
<keyword evidence="6" id="KW-0812">Transmembrane</keyword>
<gene>
    <name evidence="8" type="ORF">LUZ63_000135</name>
</gene>
<keyword evidence="9" id="KW-1185">Reference proteome</keyword>
<dbReference type="OrthoDB" id="1675519at2759"/>
<keyword evidence="1" id="KW-0479">Metal-binding</keyword>
<evidence type="ECO:0000256" key="2">
    <source>
        <dbReference type="ARBA" id="ARBA00022771"/>
    </source>
</evidence>
<evidence type="ECO:0000256" key="1">
    <source>
        <dbReference type="ARBA" id="ARBA00022723"/>
    </source>
</evidence>
<evidence type="ECO:0000256" key="4">
    <source>
        <dbReference type="PROSITE-ProRule" id="PRU01343"/>
    </source>
</evidence>
<keyword evidence="2 4" id="KW-0863">Zinc-finger</keyword>
<organism evidence="8 9">
    <name type="scientific">Rhynchospora breviuscula</name>
    <dbReference type="NCBI Taxonomy" id="2022672"/>
    <lineage>
        <taxon>Eukaryota</taxon>
        <taxon>Viridiplantae</taxon>
        <taxon>Streptophyta</taxon>
        <taxon>Embryophyta</taxon>
        <taxon>Tracheophyta</taxon>
        <taxon>Spermatophyta</taxon>
        <taxon>Magnoliopsida</taxon>
        <taxon>Liliopsida</taxon>
        <taxon>Poales</taxon>
        <taxon>Cyperaceae</taxon>
        <taxon>Cyperoideae</taxon>
        <taxon>Rhynchosporeae</taxon>
        <taxon>Rhynchospora</taxon>
    </lineage>
</organism>
<dbReference type="PANTHER" id="PTHR33248">
    <property type="entry name" value="ZINC ION-BINDING PROTEIN"/>
    <property type="match status" value="1"/>
</dbReference>
<feature type="transmembrane region" description="Helical" evidence="6">
    <location>
        <begin position="87"/>
        <end position="104"/>
    </location>
</feature>
<proteinExistence type="predicted"/>
<dbReference type="Proteomes" id="UP001151287">
    <property type="component" value="Unassembled WGS sequence"/>
</dbReference>
<sequence>MEAVNANNLQCCHCNEVAVLTTAWTPKNPGRKFFGCRFYGKPGACRFFRWYDEEIPERSKEVINGLLRRLNKLEREKEAMESKKNRVIVILVILVVSLVLLLGIV</sequence>
<evidence type="ECO:0000256" key="5">
    <source>
        <dbReference type="SAM" id="Coils"/>
    </source>
</evidence>
<dbReference type="GO" id="GO:0008270">
    <property type="term" value="F:zinc ion binding"/>
    <property type="evidence" value="ECO:0007669"/>
    <property type="project" value="UniProtKB-KW"/>
</dbReference>
<protein>
    <recommendedName>
        <fullName evidence="7">GRF-type domain-containing protein</fullName>
    </recommendedName>
</protein>
<dbReference type="InterPro" id="IPR010666">
    <property type="entry name" value="Znf_GRF"/>
</dbReference>
<keyword evidence="5" id="KW-0175">Coiled coil</keyword>
<name>A0A9Q0CUH1_9POAL</name>
<reference evidence="8" key="1">
    <citation type="journal article" date="2022" name="Cell">
        <title>Repeat-based holocentromeres influence genome architecture and karyotype evolution.</title>
        <authorList>
            <person name="Hofstatter P.G."/>
            <person name="Thangavel G."/>
            <person name="Lux T."/>
            <person name="Neumann P."/>
            <person name="Vondrak T."/>
            <person name="Novak P."/>
            <person name="Zhang M."/>
            <person name="Costa L."/>
            <person name="Castellani M."/>
            <person name="Scott A."/>
            <person name="Toegelov H."/>
            <person name="Fuchs J."/>
            <person name="Mata-Sucre Y."/>
            <person name="Dias Y."/>
            <person name="Vanzela A.L.L."/>
            <person name="Huettel B."/>
            <person name="Almeida C.C.S."/>
            <person name="Simkova H."/>
            <person name="Souza G."/>
            <person name="Pedrosa-Harand A."/>
            <person name="Macas J."/>
            <person name="Mayer K.F.X."/>
            <person name="Houben A."/>
            <person name="Marques A."/>
        </authorList>
    </citation>
    <scope>NUCLEOTIDE SEQUENCE</scope>
    <source>
        <strain evidence="8">RhyBre1mFocal</strain>
    </source>
</reference>
<feature type="coiled-coil region" evidence="5">
    <location>
        <begin position="63"/>
        <end position="90"/>
    </location>
</feature>
<keyword evidence="6" id="KW-0472">Membrane</keyword>
<keyword evidence="6" id="KW-1133">Transmembrane helix</keyword>
<evidence type="ECO:0000259" key="7">
    <source>
        <dbReference type="PROSITE" id="PS51999"/>
    </source>
</evidence>
<dbReference type="PROSITE" id="PS51999">
    <property type="entry name" value="ZF_GRF"/>
    <property type="match status" value="1"/>
</dbReference>
<feature type="domain" description="GRF-type" evidence="7">
    <location>
        <begin position="12"/>
        <end position="54"/>
    </location>
</feature>